<dbReference type="InterPro" id="IPR015807">
    <property type="entry name" value="His-tRNA-ligase"/>
</dbReference>
<dbReference type="PIRSF" id="PIRSF001549">
    <property type="entry name" value="His-tRNA_synth"/>
    <property type="match status" value="1"/>
</dbReference>
<dbReference type="AlphaFoldDB" id="A0A9D1DUH8"/>
<comment type="similarity">
    <text evidence="1 7">Belongs to the class-II aminoacyl-tRNA synthetase family.</text>
</comment>
<dbReference type="PANTHER" id="PTHR43707">
    <property type="entry name" value="HISTIDYL-TRNA SYNTHETASE"/>
    <property type="match status" value="1"/>
</dbReference>
<dbReference type="InterPro" id="IPR045864">
    <property type="entry name" value="aa-tRNA-synth_II/BPL/LPL"/>
</dbReference>
<keyword evidence="4 7" id="KW-0067">ATP-binding</keyword>
<dbReference type="GO" id="GO:0004821">
    <property type="term" value="F:histidine-tRNA ligase activity"/>
    <property type="evidence" value="ECO:0007669"/>
    <property type="project" value="UniProtKB-UniRule"/>
</dbReference>
<dbReference type="EMBL" id="DVHC01000051">
    <property type="protein sequence ID" value="HIR59369.1"/>
    <property type="molecule type" value="Genomic_DNA"/>
</dbReference>
<feature type="binding site" evidence="8">
    <location>
        <begin position="80"/>
        <end position="82"/>
    </location>
    <ligand>
        <name>L-histidine</name>
        <dbReference type="ChEBI" id="CHEBI:57595"/>
    </ligand>
</feature>
<dbReference type="InterPro" id="IPR041715">
    <property type="entry name" value="HisRS-like_core"/>
</dbReference>
<comment type="caution">
    <text evidence="10">The sequence shown here is derived from an EMBL/GenBank/DDBJ whole genome shotgun (WGS) entry which is preliminary data.</text>
</comment>
<accession>A0A9D1DUH8</accession>
<dbReference type="Proteomes" id="UP000824232">
    <property type="component" value="Unassembled WGS sequence"/>
</dbReference>
<evidence type="ECO:0000259" key="9">
    <source>
        <dbReference type="PROSITE" id="PS50862"/>
    </source>
</evidence>
<sequence>MISKPKGTVDLTDKRARTWKYVEEVIDSVMEKYNYNYIRTPIFESTELFHRGIGDSTDIVTKETYDFKDRGDRPITLRPEGTAGVVRSYIENKMYGTHNLPVKVYYNGTMYRYERPQKGRYRELSQYGVEVLGSSDPMMDAEVISLAYNINKMLGLTDSIVHINSIGDKESRDKYREALKSYFKPHLDDLCDDCKERFDKNPLRIIDCKVDSNKDYFKDAPNILDYLSAESKEHFDKVCEYLDLLEVKYEIDSKIVRGLDYYNHTVFELMTENNNLALGGGGRYDNLVSMLGGPETPCVGYAVGLDRLVEEIMDRDIENVRDDIDAFIMYVNEDEKKNAIYLANELRMSGFVVETEYTGRSLKSQFKRADYFNSKYLILLNSDDLNEGLITIKNNKTKEEEKIMMEYIIYYFDEHISDDNLPIEEDFHNHEEGCDCDE</sequence>
<evidence type="ECO:0000256" key="4">
    <source>
        <dbReference type="ARBA" id="ARBA00022840"/>
    </source>
</evidence>
<feature type="domain" description="Aminoacyl-transfer RNA synthetases class-II family profile" evidence="9">
    <location>
        <begin position="7"/>
        <end position="309"/>
    </location>
</feature>
<evidence type="ECO:0000313" key="10">
    <source>
        <dbReference type="EMBL" id="HIR59369.1"/>
    </source>
</evidence>
<dbReference type="GO" id="GO:0006427">
    <property type="term" value="P:histidyl-tRNA aminoacylation"/>
    <property type="evidence" value="ECO:0007669"/>
    <property type="project" value="UniProtKB-UniRule"/>
</dbReference>
<organism evidence="10 11">
    <name type="scientific">Candidatus Onthousia excrementipullorum</name>
    <dbReference type="NCBI Taxonomy" id="2840884"/>
    <lineage>
        <taxon>Bacteria</taxon>
        <taxon>Bacillati</taxon>
        <taxon>Bacillota</taxon>
        <taxon>Bacilli</taxon>
        <taxon>Candidatus Onthousia</taxon>
    </lineage>
</organism>
<gene>
    <name evidence="7" type="primary">hisS</name>
    <name evidence="10" type="ORF">IAB38_04895</name>
</gene>
<reference evidence="10" key="1">
    <citation type="submission" date="2020-10" db="EMBL/GenBank/DDBJ databases">
        <authorList>
            <person name="Gilroy R."/>
        </authorList>
    </citation>
    <scope>NUCLEOTIDE SEQUENCE</scope>
    <source>
        <strain evidence="10">CHK184-20233</strain>
    </source>
</reference>
<dbReference type="CDD" id="cd00773">
    <property type="entry name" value="HisRS-like_core"/>
    <property type="match status" value="1"/>
</dbReference>
<dbReference type="Pfam" id="PF13393">
    <property type="entry name" value="tRNA-synt_His"/>
    <property type="match status" value="1"/>
</dbReference>
<evidence type="ECO:0000256" key="8">
    <source>
        <dbReference type="PIRSR" id="PIRSR001549-1"/>
    </source>
</evidence>
<dbReference type="Gene3D" id="3.30.930.10">
    <property type="entry name" value="Bira Bifunctional Protein, Domain 2"/>
    <property type="match status" value="1"/>
</dbReference>
<evidence type="ECO:0000256" key="5">
    <source>
        <dbReference type="ARBA" id="ARBA00023146"/>
    </source>
</evidence>
<keyword evidence="3 7" id="KW-0547">Nucleotide-binding</keyword>
<dbReference type="GO" id="GO:0140096">
    <property type="term" value="F:catalytic activity, acting on a protein"/>
    <property type="evidence" value="ECO:0007669"/>
    <property type="project" value="UniProtKB-ARBA"/>
</dbReference>
<dbReference type="EC" id="6.1.1.21" evidence="7"/>
<keyword evidence="7 10" id="KW-0436">Ligase</keyword>
<dbReference type="InterPro" id="IPR036621">
    <property type="entry name" value="Anticodon-bd_dom_sf"/>
</dbReference>
<feature type="binding site" evidence="8">
    <location>
        <position position="130"/>
    </location>
    <ligand>
        <name>L-histidine</name>
        <dbReference type="ChEBI" id="CHEBI:57595"/>
    </ligand>
</feature>
<dbReference type="GO" id="GO:0016740">
    <property type="term" value="F:transferase activity"/>
    <property type="evidence" value="ECO:0007669"/>
    <property type="project" value="UniProtKB-ARBA"/>
</dbReference>
<proteinExistence type="inferred from homology"/>
<dbReference type="SUPFAM" id="SSF55681">
    <property type="entry name" value="Class II aaRS and biotin synthetases"/>
    <property type="match status" value="1"/>
</dbReference>
<comment type="subcellular location">
    <subcellularLocation>
        <location evidence="7">Cytoplasm</location>
    </subcellularLocation>
</comment>
<dbReference type="GO" id="GO:0005524">
    <property type="term" value="F:ATP binding"/>
    <property type="evidence" value="ECO:0007669"/>
    <property type="project" value="UniProtKB-UniRule"/>
</dbReference>
<evidence type="ECO:0000256" key="7">
    <source>
        <dbReference type="HAMAP-Rule" id="MF_00127"/>
    </source>
</evidence>
<name>A0A9D1DUH8_9FIRM</name>
<dbReference type="NCBIfam" id="TIGR00442">
    <property type="entry name" value="hisS"/>
    <property type="match status" value="1"/>
</dbReference>
<evidence type="ECO:0000256" key="2">
    <source>
        <dbReference type="ARBA" id="ARBA00022490"/>
    </source>
</evidence>
<evidence type="ECO:0000256" key="3">
    <source>
        <dbReference type="ARBA" id="ARBA00022741"/>
    </source>
</evidence>
<keyword evidence="5 7" id="KW-0030">Aminoacyl-tRNA synthetase</keyword>
<dbReference type="HAMAP" id="MF_00127">
    <property type="entry name" value="His_tRNA_synth"/>
    <property type="match status" value="1"/>
</dbReference>
<dbReference type="PANTHER" id="PTHR43707:SF1">
    <property type="entry name" value="HISTIDINE--TRNA LIGASE, MITOCHONDRIAL-RELATED"/>
    <property type="match status" value="1"/>
</dbReference>
<dbReference type="PROSITE" id="PS50862">
    <property type="entry name" value="AA_TRNA_LIGASE_II"/>
    <property type="match status" value="1"/>
</dbReference>
<dbReference type="InterPro" id="IPR006195">
    <property type="entry name" value="aa-tRNA-synth_II"/>
</dbReference>
<evidence type="ECO:0000313" key="11">
    <source>
        <dbReference type="Proteomes" id="UP000824232"/>
    </source>
</evidence>
<comment type="subunit">
    <text evidence="7">Homodimer.</text>
</comment>
<comment type="catalytic activity">
    <reaction evidence="6 7">
        <text>tRNA(His) + L-histidine + ATP = L-histidyl-tRNA(His) + AMP + diphosphate + H(+)</text>
        <dbReference type="Rhea" id="RHEA:17313"/>
        <dbReference type="Rhea" id="RHEA-COMP:9665"/>
        <dbReference type="Rhea" id="RHEA-COMP:9689"/>
        <dbReference type="ChEBI" id="CHEBI:15378"/>
        <dbReference type="ChEBI" id="CHEBI:30616"/>
        <dbReference type="ChEBI" id="CHEBI:33019"/>
        <dbReference type="ChEBI" id="CHEBI:57595"/>
        <dbReference type="ChEBI" id="CHEBI:78442"/>
        <dbReference type="ChEBI" id="CHEBI:78527"/>
        <dbReference type="ChEBI" id="CHEBI:456215"/>
        <dbReference type="EC" id="6.1.1.21"/>
    </reaction>
</comment>
<dbReference type="Gene3D" id="3.40.50.800">
    <property type="entry name" value="Anticodon-binding domain"/>
    <property type="match status" value="1"/>
</dbReference>
<feature type="binding site" evidence="8">
    <location>
        <position position="257"/>
    </location>
    <ligand>
        <name>L-histidine</name>
        <dbReference type="ChEBI" id="CHEBI:57595"/>
    </ligand>
</feature>
<dbReference type="GO" id="GO:0005737">
    <property type="term" value="C:cytoplasm"/>
    <property type="evidence" value="ECO:0007669"/>
    <property type="project" value="UniProtKB-SubCell"/>
</dbReference>
<feature type="binding site" evidence="8">
    <location>
        <position position="126"/>
    </location>
    <ligand>
        <name>L-histidine</name>
        <dbReference type="ChEBI" id="CHEBI:57595"/>
    </ligand>
</feature>
<evidence type="ECO:0000256" key="1">
    <source>
        <dbReference type="ARBA" id="ARBA00008226"/>
    </source>
</evidence>
<dbReference type="SUPFAM" id="SSF52954">
    <property type="entry name" value="Class II aaRS ABD-related"/>
    <property type="match status" value="1"/>
</dbReference>
<keyword evidence="2 7" id="KW-0963">Cytoplasm</keyword>
<dbReference type="InterPro" id="IPR004154">
    <property type="entry name" value="Anticodon-bd"/>
</dbReference>
<feature type="binding site" evidence="8">
    <location>
        <begin position="261"/>
        <end position="262"/>
    </location>
    <ligand>
        <name>L-histidine</name>
        <dbReference type="ChEBI" id="CHEBI:57595"/>
    </ligand>
</feature>
<feature type="binding site" evidence="8">
    <location>
        <position position="112"/>
    </location>
    <ligand>
        <name>L-histidine</name>
        <dbReference type="ChEBI" id="CHEBI:57595"/>
    </ligand>
</feature>
<dbReference type="InterPro" id="IPR004516">
    <property type="entry name" value="HisRS/HisZ"/>
</dbReference>
<keyword evidence="7" id="KW-0648">Protein biosynthesis</keyword>
<dbReference type="Pfam" id="PF03129">
    <property type="entry name" value="HGTP_anticodon"/>
    <property type="match status" value="1"/>
</dbReference>
<reference evidence="10" key="2">
    <citation type="journal article" date="2021" name="PeerJ">
        <title>Extensive microbial diversity within the chicken gut microbiome revealed by metagenomics and culture.</title>
        <authorList>
            <person name="Gilroy R."/>
            <person name="Ravi A."/>
            <person name="Getino M."/>
            <person name="Pursley I."/>
            <person name="Horton D.L."/>
            <person name="Alikhan N.F."/>
            <person name="Baker D."/>
            <person name="Gharbi K."/>
            <person name="Hall N."/>
            <person name="Watson M."/>
            <person name="Adriaenssens E.M."/>
            <person name="Foster-Nyarko E."/>
            <person name="Jarju S."/>
            <person name="Secka A."/>
            <person name="Antonio M."/>
            <person name="Oren A."/>
            <person name="Chaudhuri R.R."/>
            <person name="La Ragione R."/>
            <person name="Hildebrand F."/>
            <person name="Pallen M.J."/>
        </authorList>
    </citation>
    <scope>NUCLEOTIDE SEQUENCE</scope>
    <source>
        <strain evidence="10">CHK184-20233</strain>
    </source>
</reference>
<protein>
    <recommendedName>
        <fullName evidence="7">Histidine--tRNA ligase</fullName>
        <ecNumber evidence="7">6.1.1.21</ecNumber>
    </recommendedName>
    <alternativeName>
        <fullName evidence="7">Histidyl-tRNA synthetase</fullName>
        <shortName evidence="7">HisRS</shortName>
    </alternativeName>
</protein>
<evidence type="ECO:0000256" key="6">
    <source>
        <dbReference type="ARBA" id="ARBA00047639"/>
    </source>
</evidence>